<evidence type="ECO:0000259" key="2">
    <source>
        <dbReference type="PROSITE" id="PS50801"/>
    </source>
</evidence>
<dbReference type="Pfam" id="PF13466">
    <property type="entry name" value="STAS_2"/>
    <property type="match status" value="1"/>
</dbReference>
<protein>
    <submittedName>
        <fullName evidence="4">ANTAR domain-containing protein</fullName>
    </submittedName>
</protein>
<dbReference type="SUPFAM" id="SSF52172">
    <property type="entry name" value="CheY-like"/>
    <property type="match status" value="1"/>
</dbReference>
<feature type="domain" description="STAS" evidence="2">
    <location>
        <begin position="1"/>
        <end position="88"/>
    </location>
</feature>
<dbReference type="GO" id="GO:0003723">
    <property type="term" value="F:RNA binding"/>
    <property type="evidence" value="ECO:0007669"/>
    <property type="project" value="InterPro"/>
</dbReference>
<dbReference type="Gene3D" id="1.10.10.10">
    <property type="entry name" value="Winged helix-like DNA-binding domain superfamily/Winged helix DNA-binding domain"/>
    <property type="match status" value="1"/>
</dbReference>
<dbReference type="PROSITE" id="PS50921">
    <property type="entry name" value="ANTAR"/>
    <property type="match status" value="1"/>
</dbReference>
<dbReference type="InterPro" id="IPR011006">
    <property type="entry name" value="CheY-like_superfamily"/>
</dbReference>
<evidence type="ECO:0000259" key="3">
    <source>
        <dbReference type="PROSITE" id="PS50921"/>
    </source>
</evidence>
<dbReference type="Pfam" id="PF03861">
    <property type="entry name" value="ANTAR"/>
    <property type="match status" value="1"/>
</dbReference>
<dbReference type="EMBL" id="RZYA01000023">
    <property type="protein sequence ID" value="RVU17685.1"/>
    <property type="molecule type" value="Genomic_DNA"/>
</dbReference>
<dbReference type="InterPro" id="IPR005561">
    <property type="entry name" value="ANTAR"/>
</dbReference>
<dbReference type="GO" id="GO:0043856">
    <property type="term" value="F:anti-sigma factor antagonist activity"/>
    <property type="evidence" value="ECO:0007669"/>
    <property type="project" value="TreeGrafter"/>
</dbReference>
<evidence type="ECO:0000256" key="1">
    <source>
        <dbReference type="SAM" id="MobiDB-lite"/>
    </source>
</evidence>
<dbReference type="InterPro" id="IPR036513">
    <property type="entry name" value="STAS_dom_sf"/>
</dbReference>
<feature type="region of interest" description="Disordered" evidence="1">
    <location>
        <begin position="97"/>
        <end position="121"/>
    </location>
</feature>
<keyword evidence="5" id="KW-1185">Reference proteome</keyword>
<proteinExistence type="predicted"/>
<organism evidence="4 5">
    <name type="scientific">Streptomyces antnestii</name>
    <dbReference type="NCBI Taxonomy" id="2494256"/>
    <lineage>
        <taxon>Bacteria</taxon>
        <taxon>Bacillati</taxon>
        <taxon>Actinomycetota</taxon>
        <taxon>Actinomycetes</taxon>
        <taxon>Kitasatosporales</taxon>
        <taxon>Streptomycetaceae</taxon>
        <taxon>Streptomyces</taxon>
    </lineage>
</organism>
<dbReference type="Proteomes" id="UP000283128">
    <property type="component" value="Unassembled WGS sequence"/>
</dbReference>
<dbReference type="AlphaFoldDB" id="A0A3S2YRC3"/>
<accession>A0A3S2YRC3</accession>
<feature type="domain" description="ANTAR" evidence="3">
    <location>
        <begin position="121"/>
        <end position="182"/>
    </location>
</feature>
<dbReference type="InterPro" id="IPR036388">
    <property type="entry name" value="WH-like_DNA-bd_sf"/>
</dbReference>
<dbReference type="PANTHER" id="PTHR33495">
    <property type="entry name" value="ANTI-SIGMA FACTOR ANTAGONIST TM_1081-RELATED-RELATED"/>
    <property type="match status" value="1"/>
</dbReference>
<feature type="compositionally biased region" description="Basic and acidic residues" evidence="1">
    <location>
        <begin position="107"/>
        <end position="121"/>
    </location>
</feature>
<dbReference type="SUPFAM" id="SSF52091">
    <property type="entry name" value="SpoIIaa-like"/>
    <property type="match status" value="1"/>
</dbReference>
<dbReference type="SMART" id="SM01012">
    <property type="entry name" value="ANTAR"/>
    <property type="match status" value="1"/>
</dbReference>
<dbReference type="PANTHER" id="PTHR33495:SF2">
    <property type="entry name" value="ANTI-SIGMA FACTOR ANTAGONIST TM_1081-RELATED"/>
    <property type="match status" value="1"/>
</dbReference>
<evidence type="ECO:0000313" key="5">
    <source>
        <dbReference type="Proteomes" id="UP000283128"/>
    </source>
</evidence>
<gene>
    <name evidence="4" type="ORF">EOT10_33655</name>
</gene>
<evidence type="ECO:0000313" key="4">
    <source>
        <dbReference type="EMBL" id="RVU17685.1"/>
    </source>
</evidence>
<dbReference type="Gene3D" id="3.30.750.24">
    <property type="entry name" value="STAS domain"/>
    <property type="match status" value="1"/>
</dbReference>
<dbReference type="OrthoDB" id="3296948at2"/>
<reference evidence="4 5" key="1">
    <citation type="submission" date="2019-01" db="EMBL/GenBank/DDBJ databases">
        <title>Genome sequences of Streptomyces and Rhizobium isolates collected from root and soil.</title>
        <authorList>
            <person name="Chhettri S."/>
            <person name="Sevigny J.L."/>
            <person name="Sen A."/>
            <person name="Ennis N."/>
            <person name="Tisa L."/>
        </authorList>
    </citation>
    <scope>NUCLEOTIDE SEQUENCE [LARGE SCALE GENOMIC DNA]</scope>
    <source>
        <strain evidence="4 5">San01</strain>
    </source>
</reference>
<sequence length="208" mass="22494">MEPAPERMLVTVSGAADIVSQQALQNGLRRALLQSSDGIDLDLSKVNFCDCSGLNVLLSEQRRALNEGKSIFLQACSPEVHRILTGTGTLSLFATLDKRAGPGQGPNEDRENHGHEAPSSGEVDRIELAQLRRAMKTRPVIDLARGVLMATFGLEPEDAWSVLVSVSQNTNTKLHKVADDLVRSVTGEPLPVPIRHQVAASITELQKT</sequence>
<dbReference type="CDD" id="cd07043">
    <property type="entry name" value="STAS_anti-anti-sigma_factors"/>
    <property type="match status" value="1"/>
</dbReference>
<comment type="caution">
    <text evidence="4">The sequence shown here is derived from an EMBL/GenBank/DDBJ whole genome shotgun (WGS) entry which is preliminary data.</text>
</comment>
<dbReference type="InterPro" id="IPR058548">
    <property type="entry name" value="MlaB-like_STAS"/>
</dbReference>
<name>A0A3S2YRC3_9ACTN</name>
<dbReference type="PROSITE" id="PS50801">
    <property type="entry name" value="STAS"/>
    <property type="match status" value="1"/>
</dbReference>
<dbReference type="InterPro" id="IPR002645">
    <property type="entry name" value="STAS_dom"/>
</dbReference>